<evidence type="ECO:0000256" key="8">
    <source>
        <dbReference type="ARBA" id="ARBA00022777"/>
    </source>
</evidence>
<dbReference type="PANTHER" id="PTHR34299">
    <property type="entry name" value="DIACYLGLYCEROL KINASE"/>
    <property type="match status" value="1"/>
</dbReference>
<dbReference type="GO" id="GO:0016301">
    <property type="term" value="F:kinase activity"/>
    <property type="evidence" value="ECO:0007669"/>
    <property type="project" value="UniProtKB-KW"/>
</dbReference>
<keyword evidence="9" id="KW-0067">ATP-binding</keyword>
<accession>A0ABW5XMW8</accession>
<evidence type="ECO:0000256" key="2">
    <source>
        <dbReference type="ARBA" id="ARBA00005967"/>
    </source>
</evidence>
<keyword evidence="8 16" id="KW-0418">Kinase</keyword>
<keyword evidence="5 16" id="KW-0808">Transferase</keyword>
<keyword evidence="6 15" id="KW-0812">Transmembrane</keyword>
<evidence type="ECO:0000256" key="5">
    <source>
        <dbReference type="ARBA" id="ARBA00022679"/>
    </source>
</evidence>
<sequence length="121" mass="13232">MKKLIRSFSYAFKGLAHATKTQLNFRVHLVVSLLACFLGYALHISMGEWMWIVACIAIVLMAELFNTALEFLVDLVSPEYNELAGHVKDIAAGAVVIAALFAVIEGLIIFLPKILALINAA</sequence>
<dbReference type="InterPro" id="IPR036945">
    <property type="entry name" value="DAGK_sf"/>
</dbReference>
<evidence type="ECO:0000313" key="17">
    <source>
        <dbReference type="Proteomes" id="UP001597601"/>
    </source>
</evidence>
<gene>
    <name evidence="16" type="ORF">ACFSYC_10600</name>
</gene>
<evidence type="ECO:0000256" key="12">
    <source>
        <dbReference type="ARBA" id="ARBA00023136"/>
    </source>
</evidence>
<evidence type="ECO:0000256" key="10">
    <source>
        <dbReference type="ARBA" id="ARBA00022989"/>
    </source>
</evidence>
<protein>
    <submittedName>
        <fullName evidence="16">Diacylglycerol kinase family protein</fullName>
        <ecNumber evidence="16">2.7.1.-</ecNumber>
    </submittedName>
</protein>
<organism evidence="16 17">
    <name type="scientific">Mucilaginibacter antarcticus</name>
    <dbReference type="NCBI Taxonomy" id="1855725"/>
    <lineage>
        <taxon>Bacteria</taxon>
        <taxon>Pseudomonadati</taxon>
        <taxon>Bacteroidota</taxon>
        <taxon>Sphingobacteriia</taxon>
        <taxon>Sphingobacteriales</taxon>
        <taxon>Sphingobacteriaceae</taxon>
        <taxon>Mucilaginibacter</taxon>
    </lineage>
</organism>
<keyword evidence="13" id="KW-0594">Phospholipid biosynthesis</keyword>
<evidence type="ECO:0000256" key="15">
    <source>
        <dbReference type="SAM" id="Phobius"/>
    </source>
</evidence>
<dbReference type="Gene3D" id="1.10.287.3610">
    <property type="match status" value="1"/>
</dbReference>
<keyword evidence="4" id="KW-0444">Lipid biosynthesis</keyword>
<evidence type="ECO:0000256" key="1">
    <source>
        <dbReference type="ARBA" id="ARBA00004651"/>
    </source>
</evidence>
<feature type="transmembrane region" description="Helical" evidence="15">
    <location>
        <begin position="23"/>
        <end position="43"/>
    </location>
</feature>
<feature type="transmembrane region" description="Helical" evidence="15">
    <location>
        <begin position="90"/>
        <end position="111"/>
    </location>
</feature>
<keyword evidence="14" id="KW-1208">Phospholipid metabolism</keyword>
<comment type="subcellular location">
    <subcellularLocation>
        <location evidence="1">Cell membrane</location>
        <topology evidence="1">Multi-pass membrane protein</topology>
    </subcellularLocation>
</comment>
<keyword evidence="3" id="KW-1003">Cell membrane</keyword>
<evidence type="ECO:0000313" key="16">
    <source>
        <dbReference type="EMBL" id="MFD2865135.1"/>
    </source>
</evidence>
<reference evidence="17" key="1">
    <citation type="journal article" date="2019" name="Int. J. Syst. Evol. Microbiol.">
        <title>The Global Catalogue of Microorganisms (GCM) 10K type strain sequencing project: providing services to taxonomists for standard genome sequencing and annotation.</title>
        <authorList>
            <consortium name="The Broad Institute Genomics Platform"/>
            <consortium name="The Broad Institute Genome Sequencing Center for Infectious Disease"/>
            <person name="Wu L."/>
            <person name="Ma J."/>
        </authorList>
    </citation>
    <scope>NUCLEOTIDE SEQUENCE [LARGE SCALE GENOMIC DNA]</scope>
    <source>
        <strain evidence="17">KCTC 52232</strain>
    </source>
</reference>
<evidence type="ECO:0000256" key="4">
    <source>
        <dbReference type="ARBA" id="ARBA00022516"/>
    </source>
</evidence>
<dbReference type="Pfam" id="PF01219">
    <property type="entry name" value="DAGK_prokar"/>
    <property type="match status" value="1"/>
</dbReference>
<feature type="transmembrane region" description="Helical" evidence="15">
    <location>
        <begin position="49"/>
        <end position="69"/>
    </location>
</feature>
<dbReference type="RefSeq" id="WP_377126906.1">
    <property type="nucleotide sequence ID" value="NZ_JBHUON010000011.1"/>
</dbReference>
<comment type="caution">
    <text evidence="16">The sequence shown here is derived from an EMBL/GenBank/DDBJ whole genome shotgun (WGS) entry which is preliminary data.</text>
</comment>
<comment type="similarity">
    <text evidence="2">Belongs to the bacterial diacylglycerol kinase family.</text>
</comment>
<proteinExistence type="inferred from homology"/>
<dbReference type="Proteomes" id="UP001597601">
    <property type="component" value="Unassembled WGS sequence"/>
</dbReference>
<dbReference type="EC" id="2.7.1.-" evidence="16"/>
<evidence type="ECO:0000256" key="14">
    <source>
        <dbReference type="ARBA" id="ARBA00023264"/>
    </source>
</evidence>
<evidence type="ECO:0000256" key="6">
    <source>
        <dbReference type="ARBA" id="ARBA00022692"/>
    </source>
</evidence>
<evidence type="ECO:0000256" key="11">
    <source>
        <dbReference type="ARBA" id="ARBA00023098"/>
    </source>
</evidence>
<keyword evidence="12 15" id="KW-0472">Membrane</keyword>
<dbReference type="InterPro" id="IPR033717">
    <property type="entry name" value="UDPK"/>
</dbReference>
<keyword evidence="10 15" id="KW-1133">Transmembrane helix</keyword>
<evidence type="ECO:0000256" key="3">
    <source>
        <dbReference type="ARBA" id="ARBA00022475"/>
    </source>
</evidence>
<evidence type="ECO:0000256" key="7">
    <source>
        <dbReference type="ARBA" id="ARBA00022741"/>
    </source>
</evidence>
<name>A0ABW5XMW8_9SPHI</name>
<dbReference type="CDD" id="cd14265">
    <property type="entry name" value="UDPK_IM_like"/>
    <property type="match status" value="1"/>
</dbReference>
<dbReference type="EMBL" id="JBHUON010000011">
    <property type="protein sequence ID" value="MFD2865135.1"/>
    <property type="molecule type" value="Genomic_DNA"/>
</dbReference>
<dbReference type="PANTHER" id="PTHR34299:SF1">
    <property type="entry name" value="DIACYLGLYCEROL KINASE"/>
    <property type="match status" value="1"/>
</dbReference>
<keyword evidence="11" id="KW-0443">Lipid metabolism</keyword>
<evidence type="ECO:0000256" key="9">
    <source>
        <dbReference type="ARBA" id="ARBA00022840"/>
    </source>
</evidence>
<evidence type="ECO:0000256" key="13">
    <source>
        <dbReference type="ARBA" id="ARBA00023209"/>
    </source>
</evidence>
<keyword evidence="7" id="KW-0547">Nucleotide-binding</keyword>
<keyword evidence="17" id="KW-1185">Reference proteome</keyword>
<dbReference type="InterPro" id="IPR000829">
    <property type="entry name" value="DAGK"/>
</dbReference>